<feature type="compositionally biased region" description="Basic and acidic residues" evidence="1">
    <location>
        <begin position="361"/>
        <end position="373"/>
    </location>
</feature>
<feature type="compositionally biased region" description="Acidic residues" evidence="1">
    <location>
        <begin position="591"/>
        <end position="600"/>
    </location>
</feature>
<evidence type="ECO:0000313" key="3">
    <source>
        <dbReference type="Proteomes" id="UP000629468"/>
    </source>
</evidence>
<feature type="compositionally biased region" description="Pro residues" evidence="1">
    <location>
        <begin position="191"/>
        <end position="200"/>
    </location>
</feature>
<sequence>MTSSTLIGTLQPTVPMGRSSNYGYNQRCIVAMRFNDGQPTLMPPKRVTRNSLKNTAQPTPPDDSKSTAATKKQKKGKTVQNPSQNPLPNNDASQSTDLSTARTTTNKRKSSRKQTVPDFPPENVTDIATQSTTSSTEIGKSASMGADHIVSASRAAGGEKSNDVNVKKRSINKPAALSIKKSNTTHVKKSPPAPVHPPPTAVIQSSTTVSRKQSSTTPITEPSTTSTKKSATVPVEKLATDPVKKSATAPVKKLSTDPVKKLVTDPLKKSATAPVKKSTTAPLTKLVTVPVKKSATASVKNLTTASTVSSNVSTKEPPPATSLIPKKSSPISEGFLEDQNDDEVTSLKATIAQMAAELDKAKKSEAAKPKAEATEPIPKPTGRYNLRDAMGLATNRMLYNSCRAAVNTAIIEVKFPVDSDWRKQDRQLVLRVMELAKEGQPHLKKYEKAWATEDIMVSICKNKRNYKSKCRRGYVSRRTGSAQGKTGGENEDSSVDNGSGGEETDIEDENQIFPAEPDSDEPMEESESGTKASGSKNTSEFELEGCDELLVPETAADYESEAPEQEDEEMKGVESDDNRDVGSIEGTKDMESDDDGGIDEDALKVVRRSLEKFET</sequence>
<evidence type="ECO:0000256" key="1">
    <source>
        <dbReference type="SAM" id="MobiDB-lite"/>
    </source>
</evidence>
<feature type="region of interest" description="Disordered" evidence="1">
    <location>
        <begin position="309"/>
        <end position="331"/>
    </location>
</feature>
<accession>A0A8H7EY89</accession>
<feature type="compositionally biased region" description="Polar residues" evidence="1">
    <location>
        <begin position="203"/>
        <end position="213"/>
    </location>
</feature>
<feature type="region of interest" description="Disordered" evidence="1">
    <location>
        <begin position="35"/>
        <end position="236"/>
    </location>
</feature>
<name>A0A8H7EY89_AGABI</name>
<comment type="caution">
    <text evidence="2">The sequence shown here is derived from an EMBL/GenBank/DDBJ whole genome shotgun (WGS) entry which is preliminary data.</text>
</comment>
<reference evidence="2 3" key="1">
    <citation type="journal article" name="Sci. Rep.">
        <title>Telomere-to-telomere assembled and centromere annotated genomes of the two main subspecies of the button mushroom Agaricus bisporus reveal especially polymorphic chromosome ends.</title>
        <authorList>
            <person name="Sonnenberg A.S.M."/>
            <person name="Sedaghat-Telgerd N."/>
            <person name="Lavrijssen B."/>
            <person name="Ohm R.A."/>
            <person name="Hendrickx P.M."/>
            <person name="Scholtmeijer K."/>
            <person name="Baars J.J.P."/>
            <person name="van Peer A."/>
        </authorList>
    </citation>
    <scope>NUCLEOTIDE SEQUENCE [LARGE SCALE GENOMIC DNA]</scope>
    <source>
        <strain evidence="2 3">H119_p4</strain>
    </source>
</reference>
<dbReference type="AlphaFoldDB" id="A0A8H7EY89"/>
<gene>
    <name evidence="2" type="ORF">Agabi119p4_9008</name>
</gene>
<evidence type="ECO:0000313" key="2">
    <source>
        <dbReference type="EMBL" id="KAF7762415.1"/>
    </source>
</evidence>
<proteinExistence type="predicted"/>
<feature type="region of interest" description="Disordered" evidence="1">
    <location>
        <begin position="361"/>
        <end position="382"/>
    </location>
</feature>
<feature type="region of interest" description="Disordered" evidence="1">
    <location>
        <begin position="475"/>
        <end position="601"/>
    </location>
</feature>
<feature type="compositionally biased region" description="Polar residues" evidence="1">
    <location>
        <begin position="126"/>
        <end position="138"/>
    </location>
</feature>
<feature type="compositionally biased region" description="Low complexity" evidence="1">
    <location>
        <begin position="214"/>
        <end position="232"/>
    </location>
</feature>
<protein>
    <submittedName>
        <fullName evidence="2">Uncharacterized protein</fullName>
    </submittedName>
</protein>
<dbReference type="EMBL" id="JABXXO010000012">
    <property type="protein sequence ID" value="KAF7762415.1"/>
    <property type="molecule type" value="Genomic_DNA"/>
</dbReference>
<dbReference type="Proteomes" id="UP000629468">
    <property type="component" value="Unassembled WGS sequence"/>
</dbReference>
<feature type="compositionally biased region" description="Basic and acidic residues" evidence="1">
    <location>
        <begin position="570"/>
        <end position="590"/>
    </location>
</feature>
<feature type="compositionally biased region" description="Polar residues" evidence="1">
    <location>
        <begin position="79"/>
        <end position="104"/>
    </location>
</feature>
<feature type="compositionally biased region" description="Acidic residues" evidence="1">
    <location>
        <begin position="556"/>
        <end position="569"/>
    </location>
</feature>
<organism evidence="2 3">
    <name type="scientific">Agaricus bisporus var. burnettii</name>
    <dbReference type="NCBI Taxonomy" id="192524"/>
    <lineage>
        <taxon>Eukaryota</taxon>
        <taxon>Fungi</taxon>
        <taxon>Dikarya</taxon>
        <taxon>Basidiomycota</taxon>
        <taxon>Agaricomycotina</taxon>
        <taxon>Agaricomycetes</taxon>
        <taxon>Agaricomycetidae</taxon>
        <taxon>Agaricales</taxon>
        <taxon>Agaricineae</taxon>
        <taxon>Agaricaceae</taxon>
        <taxon>Agaricus</taxon>
    </lineage>
</organism>
<feature type="compositionally biased region" description="Acidic residues" evidence="1">
    <location>
        <begin position="517"/>
        <end position="527"/>
    </location>
</feature>
<feature type="region of interest" description="Disordered" evidence="1">
    <location>
        <begin position="1"/>
        <end position="21"/>
    </location>
</feature>
<feature type="compositionally biased region" description="Polar residues" evidence="1">
    <location>
        <begin position="529"/>
        <end position="540"/>
    </location>
</feature>